<gene>
    <name evidence="1" type="ORF">FMOSSE_LOCUS11274</name>
</gene>
<dbReference type="AlphaFoldDB" id="A0A9N9DS56"/>
<comment type="caution">
    <text evidence="1">The sequence shown here is derived from an EMBL/GenBank/DDBJ whole genome shotgun (WGS) entry which is preliminary data.</text>
</comment>
<sequence length="171" mass="20813">MNKHLHQRPLIPDISQQNLTADTIRKQATSEMYTFCKENLLVQVWSYMWREWYTKDRWALESPQKKLLYKFFHPRLDLLMGKKAIKSEWKKLAQKQSDINNFNKYYTNIENWICGCPYYLTNRFMLYKTLIYELNIHIDTVNREDDIRETNNVNNDETNNTDKFENLIDIT</sequence>
<evidence type="ECO:0000313" key="1">
    <source>
        <dbReference type="EMBL" id="CAG8646870.1"/>
    </source>
</evidence>
<protein>
    <submittedName>
        <fullName evidence="1">8656_t:CDS:1</fullName>
    </submittedName>
</protein>
<evidence type="ECO:0000313" key="2">
    <source>
        <dbReference type="Proteomes" id="UP000789375"/>
    </source>
</evidence>
<organism evidence="1 2">
    <name type="scientific">Funneliformis mosseae</name>
    <name type="common">Endomycorrhizal fungus</name>
    <name type="synonym">Glomus mosseae</name>
    <dbReference type="NCBI Taxonomy" id="27381"/>
    <lineage>
        <taxon>Eukaryota</taxon>
        <taxon>Fungi</taxon>
        <taxon>Fungi incertae sedis</taxon>
        <taxon>Mucoromycota</taxon>
        <taxon>Glomeromycotina</taxon>
        <taxon>Glomeromycetes</taxon>
        <taxon>Glomerales</taxon>
        <taxon>Glomeraceae</taxon>
        <taxon>Funneliformis</taxon>
    </lineage>
</organism>
<reference evidence="1" key="1">
    <citation type="submission" date="2021-06" db="EMBL/GenBank/DDBJ databases">
        <authorList>
            <person name="Kallberg Y."/>
            <person name="Tangrot J."/>
            <person name="Rosling A."/>
        </authorList>
    </citation>
    <scope>NUCLEOTIDE SEQUENCE</scope>
    <source>
        <strain evidence="1">87-6 pot B 2015</strain>
    </source>
</reference>
<accession>A0A9N9DS56</accession>
<name>A0A9N9DS56_FUNMO</name>
<dbReference type="Proteomes" id="UP000789375">
    <property type="component" value="Unassembled WGS sequence"/>
</dbReference>
<keyword evidence="2" id="KW-1185">Reference proteome</keyword>
<dbReference type="EMBL" id="CAJVPP010004272">
    <property type="protein sequence ID" value="CAG8646870.1"/>
    <property type="molecule type" value="Genomic_DNA"/>
</dbReference>
<proteinExistence type="predicted"/>